<dbReference type="EMBL" id="QWEG01000002">
    <property type="protein sequence ID" value="RHW42840.1"/>
    <property type="molecule type" value="Genomic_DNA"/>
</dbReference>
<feature type="binding site" evidence="10">
    <location>
        <position position="120"/>
    </location>
    <ligand>
        <name>substrate</name>
    </ligand>
</feature>
<dbReference type="RefSeq" id="WP_118919536.1">
    <property type="nucleotide sequence ID" value="NZ_QWEG01000002.1"/>
</dbReference>
<dbReference type="GO" id="GO:0005829">
    <property type="term" value="C:cytosol"/>
    <property type="evidence" value="ECO:0007669"/>
    <property type="project" value="TreeGrafter"/>
</dbReference>
<accession>A0A417YZA4</accession>
<dbReference type="InterPro" id="IPR004464">
    <property type="entry name" value="FBPase_class-2/SBPase"/>
</dbReference>
<keyword evidence="6 8" id="KW-0119">Carbohydrate metabolism</keyword>
<dbReference type="PANTHER" id="PTHR30447">
    <property type="entry name" value="FRUCTOSE-1,6-BISPHOSPHATASE CLASS 2"/>
    <property type="match status" value="1"/>
</dbReference>
<comment type="catalytic activity">
    <reaction evidence="1">
        <text>beta-D-fructose 1,6-bisphosphate + H2O = beta-D-fructose 6-phosphate + phosphate</text>
        <dbReference type="Rhea" id="RHEA:11064"/>
        <dbReference type="ChEBI" id="CHEBI:15377"/>
        <dbReference type="ChEBI" id="CHEBI:32966"/>
        <dbReference type="ChEBI" id="CHEBI:43474"/>
        <dbReference type="ChEBI" id="CHEBI:57634"/>
        <dbReference type="EC" id="3.1.3.11"/>
    </reaction>
</comment>
<dbReference type="PIRSF" id="PIRSF004532">
    <property type="entry name" value="GlpX"/>
    <property type="match status" value="1"/>
</dbReference>
<keyword evidence="3 9" id="KW-0479">Metal-binding</keyword>
<evidence type="ECO:0000256" key="4">
    <source>
        <dbReference type="ARBA" id="ARBA00022801"/>
    </source>
</evidence>
<evidence type="ECO:0000313" key="11">
    <source>
        <dbReference type="EMBL" id="RHW42840.1"/>
    </source>
</evidence>
<dbReference type="GO" id="GO:0006094">
    <property type="term" value="P:gluconeogenesis"/>
    <property type="evidence" value="ECO:0007669"/>
    <property type="project" value="InterPro"/>
</dbReference>
<dbReference type="Pfam" id="PF03320">
    <property type="entry name" value="FBPase_glpX"/>
    <property type="match status" value="1"/>
</dbReference>
<feature type="binding site" evidence="9">
    <location>
        <position position="214"/>
    </location>
    <ligand>
        <name>Mn(2+)</name>
        <dbReference type="ChEBI" id="CHEBI:29035"/>
        <label>2</label>
    </ligand>
</feature>
<dbReference type="GO" id="GO:0030388">
    <property type="term" value="P:fructose 1,6-bisphosphate metabolic process"/>
    <property type="evidence" value="ECO:0007669"/>
    <property type="project" value="TreeGrafter"/>
</dbReference>
<comment type="pathway">
    <text evidence="7">Carbohydrate biosynthesis.</text>
</comment>
<comment type="cofactor">
    <cofactor evidence="9">
        <name>Mn(2+)</name>
        <dbReference type="ChEBI" id="CHEBI:29035"/>
    </cofactor>
</comment>
<evidence type="ECO:0000256" key="1">
    <source>
        <dbReference type="ARBA" id="ARBA00001273"/>
    </source>
</evidence>
<feature type="binding site" evidence="9">
    <location>
        <position position="33"/>
    </location>
    <ligand>
        <name>Mn(2+)</name>
        <dbReference type="ChEBI" id="CHEBI:29035"/>
        <label>1</label>
    </ligand>
</feature>
<dbReference type="Gene3D" id="3.40.190.90">
    <property type="match status" value="1"/>
</dbReference>
<keyword evidence="12" id="KW-1185">Reference proteome</keyword>
<dbReference type="GO" id="GO:0042132">
    <property type="term" value="F:fructose 1,6-bisphosphate 1-phosphatase activity"/>
    <property type="evidence" value="ECO:0007669"/>
    <property type="project" value="UniProtKB-EC"/>
</dbReference>
<feature type="binding site" evidence="9">
    <location>
        <position position="57"/>
    </location>
    <ligand>
        <name>Mn(2+)</name>
        <dbReference type="ChEBI" id="CHEBI:29035"/>
        <label>1</label>
    </ligand>
</feature>
<dbReference type="GO" id="GO:0046872">
    <property type="term" value="F:metal ion binding"/>
    <property type="evidence" value="ECO:0007669"/>
    <property type="project" value="UniProtKB-KW"/>
</dbReference>
<keyword evidence="4 11" id="KW-0378">Hydrolase</keyword>
<evidence type="ECO:0000256" key="3">
    <source>
        <dbReference type="ARBA" id="ARBA00022723"/>
    </source>
</evidence>
<dbReference type="NCBIfam" id="TIGR00330">
    <property type="entry name" value="glpX"/>
    <property type="match status" value="1"/>
</dbReference>
<feature type="binding site" evidence="10">
    <location>
        <begin position="165"/>
        <end position="167"/>
    </location>
    <ligand>
        <name>substrate</name>
    </ligand>
</feature>
<organism evidence="11 12">
    <name type="scientific">Neobacillus notoginsengisoli</name>
    <dbReference type="NCBI Taxonomy" id="1578198"/>
    <lineage>
        <taxon>Bacteria</taxon>
        <taxon>Bacillati</taxon>
        <taxon>Bacillota</taxon>
        <taxon>Bacilli</taxon>
        <taxon>Bacillales</taxon>
        <taxon>Bacillaceae</taxon>
        <taxon>Neobacillus</taxon>
    </lineage>
</organism>
<evidence type="ECO:0000256" key="9">
    <source>
        <dbReference type="PIRSR" id="PIRSR004532-1"/>
    </source>
</evidence>
<dbReference type="PANTHER" id="PTHR30447:SF0">
    <property type="entry name" value="FRUCTOSE-1,6-BISPHOSPHATASE 1 CLASS 2-RELATED"/>
    <property type="match status" value="1"/>
</dbReference>
<evidence type="ECO:0000256" key="10">
    <source>
        <dbReference type="PIRSR" id="PIRSR004532-2"/>
    </source>
</evidence>
<proteinExistence type="inferred from homology"/>
<dbReference type="Proteomes" id="UP000284416">
    <property type="component" value="Unassembled WGS sequence"/>
</dbReference>
<gene>
    <name evidence="11" type="primary">glpX</name>
    <name evidence="11" type="ORF">D1B31_04495</name>
</gene>
<dbReference type="OrthoDB" id="9779353at2"/>
<dbReference type="AlphaFoldDB" id="A0A417YZA4"/>
<evidence type="ECO:0000256" key="2">
    <source>
        <dbReference type="ARBA" id="ARBA00008989"/>
    </source>
</evidence>
<reference evidence="11 12" key="1">
    <citation type="journal article" date="2017" name="Int. J. Syst. Evol. Microbiol.">
        <title>Bacillus notoginsengisoli sp. nov., a novel bacterium isolated from the rhizosphere of Panax notoginseng.</title>
        <authorList>
            <person name="Zhang M.Y."/>
            <person name="Cheng J."/>
            <person name="Cai Y."/>
            <person name="Zhang T.Y."/>
            <person name="Wu Y.Y."/>
            <person name="Manikprabhu D."/>
            <person name="Li W.J."/>
            <person name="Zhang Y.X."/>
        </authorList>
    </citation>
    <scope>NUCLEOTIDE SEQUENCE [LARGE SCALE GENOMIC DNA]</scope>
    <source>
        <strain evidence="11 12">JCM 30743</strain>
    </source>
</reference>
<feature type="binding site" evidence="10">
    <location>
        <position position="211"/>
    </location>
    <ligand>
        <name>substrate</name>
    </ligand>
</feature>
<protein>
    <recommendedName>
        <fullName evidence="8">Fructose-1,6-bisphosphatase</fullName>
    </recommendedName>
</protein>
<evidence type="ECO:0000256" key="5">
    <source>
        <dbReference type="ARBA" id="ARBA00023211"/>
    </source>
</evidence>
<dbReference type="Gene3D" id="3.30.540.10">
    <property type="entry name" value="Fructose-1,6-Bisphosphatase, subunit A, domain 1"/>
    <property type="match status" value="1"/>
</dbReference>
<comment type="similarity">
    <text evidence="2 8">Belongs to the FBPase class 2 family.</text>
</comment>
<feature type="binding site" evidence="10">
    <location>
        <begin position="187"/>
        <end position="189"/>
    </location>
    <ligand>
        <name>substrate</name>
    </ligand>
</feature>
<evidence type="ECO:0000256" key="8">
    <source>
        <dbReference type="PIRNR" id="PIRNR004532"/>
    </source>
</evidence>
<dbReference type="SUPFAM" id="SSF56655">
    <property type="entry name" value="Carbohydrate phosphatase"/>
    <property type="match status" value="1"/>
</dbReference>
<feature type="binding site" evidence="9">
    <location>
        <position position="86"/>
    </location>
    <ligand>
        <name>Mn(2+)</name>
        <dbReference type="ChEBI" id="CHEBI:29035"/>
        <label>2</label>
    </ligand>
</feature>
<sequence length="330" mass="35441">MSKALFFSLVHVSEKAAINAYELIGSGNKEEIDRVAVEAIRSGLNEQNASFQIVAGEGEIDEAPMLYQGEVLGNEESEFSFSVAVDPIEGTTLSAKALPGAMTVMAITQKGNLINTPDMYMEKLMVGAKAKGAIDLNRSLKENIDRVADKLGKEPSDLKILILDKPRHASVIAGLRKRGIKVLSPSDGDVIGSLHLALDKGSIDLMYGIGGAPEGVISAAVLKALGGDMQARLLLRSEVKGQTPENEVISKTEKERCEQKGILVNTILALDDLVLEEEPIFIATGITNSEILRGVTKGLDGKMKTDSLLIIGKDRSTHFITSRYPVTIIN</sequence>
<evidence type="ECO:0000313" key="12">
    <source>
        <dbReference type="Proteomes" id="UP000284416"/>
    </source>
</evidence>
<name>A0A417YZA4_9BACI</name>
<feature type="binding site" evidence="9">
    <location>
        <position position="89"/>
    </location>
    <ligand>
        <name>Mn(2+)</name>
        <dbReference type="ChEBI" id="CHEBI:29035"/>
        <label>2</label>
    </ligand>
</feature>
<evidence type="ECO:0000256" key="6">
    <source>
        <dbReference type="ARBA" id="ARBA00023277"/>
    </source>
</evidence>
<feature type="binding site" evidence="10">
    <location>
        <begin position="89"/>
        <end position="91"/>
    </location>
    <ligand>
        <name>substrate</name>
    </ligand>
</feature>
<comment type="caution">
    <text evidence="11">The sequence shown here is derived from an EMBL/GenBank/DDBJ whole genome shotgun (WGS) entry which is preliminary data.</text>
</comment>
<keyword evidence="5 9" id="KW-0464">Manganese</keyword>
<dbReference type="GO" id="GO:0006071">
    <property type="term" value="P:glycerol metabolic process"/>
    <property type="evidence" value="ECO:0007669"/>
    <property type="project" value="InterPro"/>
</dbReference>
<evidence type="ECO:0000256" key="7">
    <source>
        <dbReference type="ARBA" id="ARBA00024331"/>
    </source>
</evidence>